<dbReference type="Pfam" id="PF18716">
    <property type="entry name" value="VATC"/>
    <property type="match status" value="1"/>
</dbReference>
<proteinExistence type="inferred from homology"/>
<accession>A0AAD6REV5</accession>
<dbReference type="SUPFAM" id="SSF50891">
    <property type="entry name" value="Cyclophilin-like"/>
    <property type="match status" value="1"/>
</dbReference>
<evidence type="ECO:0000256" key="1">
    <source>
        <dbReference type="ARBA" id="ARBA00004496"/>
    </source>
</evidence>
<keyword evidence="10" id="KW-0862">Zinc</keyword>
<evidence type="ECO:0000256" key="9">
    <source>
        <dbReference type="ARBA" id="ARBA00022801"/>
    </source>
</evidence>
<dbReference type="InterPro" id="IPR013087">
    <property type="entry name" value="Znf_C2H2_type"/>
</dbReference>
<dbReference type="CDD" id="cd01928">
    <property type="entry name" value="Cyclophilin_PPIL3_like"/>
    <property type="match status" value="1"/>
</dbReference>
<feature type="coiled-coil region" evidence="15">
    <location>
        <begin position="981"/>
        <end position="1019"/>
    </location>
</feature>
<dbReference type="InterPro" id="IPR041540">
    <property type="entry name" value="VATC"/>
</dbReference>
<keyword evidence="21" id="KW-1185">Reference proteome</keyword>
<comment type="subcellular location">
    <subcellularLocation>
        <location evidence="1">Cytoplasm</location>
    </subcellularLocation>
</comment>
<evidence type="ECO:0000256" key="4">
    <source>
        <dbReference type="ARBA" id="ARBA00022722"/>
    </source>
</evidence>
<dbReference type="GO" id="GO:0016787">
    <property type="term" value="F:hydrolase activity"/>
    <property type="evidence" value="ECO:0007669"/>
    <property type="project" value="UniProtKB-KW"/>
</dbReference>
<dbReference type="InterPro" id="IPR041175">
    <property type="entry name" value="VLRF1/Vms1"/>
</dbReference>
<dbReference type="InterPro" id="IPR020892">
    <property type="entry name" value="Cyclophilin-type_PPIase_CS"/>
</dbReference>
<dbReference type="PROSITE" id="PS50088">
    <property type="entry name" value="ANK_REPEAT"/>
    <property type="match status" value="1"/>
</dbReference>
<dbReference type="InterPro" id="IPR048354">
    <property type="entry name" value="TOD1_MUCI70_glycTrfase_dom"/>
</dbReference>
<evidence type="ECO:0000259" key="18">
    <source>
        <dbReference type="PROSITE" id="PS50072"/>
    </source>
</evidence>
<dbReference type="GO" id="GO:0003755">
    <property type="term" value="F:peptidyl-prolyl cis-trans isomerase activity"/>
    <property type="evidence" value="ECO:0007669"/>
    <property type="project" value="InterPro"/>
</dbReference>
<dbReference type="InterPro" id="IPR036770">
    <property type="entry name" value="Ankyrin_rpt-contain_sf"/>
</dbReference>
<keyword evidence="3 14" id="KW-0963">Cytoplasm</keyword>
<feature type="region of interest" description="Disordered" evidence="16">
    <location>
        <begin position="856"/>
        <end position="904"/>
    </location>
</feature>
<dbReference type="GO" id="GO:0036503">
    <property type="term" value="P:ERAD pathway"/>
    <property type="evidence" value="ECO:0007669"/>
    <property type="project" value="TreeGrafter"/>
</dbReference>
<evidence type="ECO:0000256" key="3">
    <source>
        <dbReference type="ARBA" id="ARBA00022490"/>
    </source>
</evidence>
<feature type="domain" description="PPIase cyclophilin-type" evidence="18">
    <location>
        <begin position="1131"/>
        <end position="1285"/>
    </location>
</feature>
<evidence type="ECO:0000313" key="20">
    <source>
        <dbReference type="EMBL" id="KAJ7007541.1"/>
    </source>
</evidence>
<dbReference type="GO" id="GO:0006457">
    <property type="term" value="P:protein folding"/>
    <property type="evidence" value="ECO:0007669"/>
    <property type="project" value="InterPro"/>
</dbReference>
<comment type="similarity">
    <text evidence="2 14">Belongs to the ANKZF1/VMS1 family.</text>
</comment>
<dbReference type="GO" id="GO:0008270">
    <property type="term" value="F:zinc ion binding"/>
    <property type="evidence" value="ECO:0007669"/>
    <property type="project" value="UniProtKB-KW"/>
</dbReference>
<dbReference type="InterPro" id="IPR002110">
    <property type="entry name" value="Ankyrin_rpt"/>
</dbReference>
<dbReference type="InterPro" id="IPR047139">
    <property type="entry name" value="ANKZ1/VMS1"/>
</dbReference>
<dbReference type="SUPFAM" id="SSF48403">
    <property type="entry name" value="Ankyrin repeat"/>
    <property type="match status" value="1"/>
</dbReference>
<dbReference type="Pfam" id="PF04765">
    <property type="entry name" value="TOD1_MUCI70"/>
    <property type="match status" value="1"/>
</dbReference>
<evidence type="ECO:0000256" key="12">
    <source>
        <dbReference type="ARBA" id="ARBA00023054"/>
    </source>
</evidence>
<keyword evidence="6" id="KW-0677">Repeat</keyword>
<evidence type="ECO:0000256" key="14">
    <source>
        <dbReference type="PROSITE-ProRule" id="PRU01389"/>
    </source>
</evidence>
<feature type="transmembrane region" description="Helical" evidence="17">
    <location>
        <begin position="55"/>
        <end position="74"/>
    </location>
</feature>
<dbReference type="Gene3D" id="2.40.100.10">
    <property type="entry name" value="Cyclophilin-like"/>
    <property type="match status" value="1"/>
</dbReference>
<dbReference type="PROSITE" id="PS50072">
    <property type="entry name" value="CSA_PPIASE_2"/>
    <property type="match status" value="1"/>
</dbReference>
<evidence type="ECO:0000256" key="17">
    <source>
        <dbReference type="SAM" id="Phobius"/>
    </source>
</evidence>
<comment type="domain">
    <text evidence="14">The VLRF1 domain mediates binding to the 60S ribosomal subunit.</text>
</comment>
<protein>
    <recommendedName>
        <fullName evidence="22">Peptidylprolyl isomerase</fullName>
    </recommendedName>
</protein>
<evidence type="ECO:0000256" key="2">
    <source>
        <dbReference type="ARBA" id="ARBA00009262"/>
    </source>
</evidence>
<dbReference type="FunFam" id="2.40.100.10:FF:000026">
    <property type="entry name" value="Peptidyl-prolyl cis-trans isomerase"/>
    <property type="match status" value="1"/>
</dbReference>
<feature type="active site" evidence="14">
    <location>
        <position position="738"/>
    </location>
</feature>
<keyword evidence="4 14" id="KW-0540">Nuclease</keyword>
<dbReference type="InterPro" id="IPR029000">
    <property type="entry name" value="Cyclophilin-like_dom_sf"/>
</dbReference>
<sequence length="1292" mass="144675">MASPIVPSNSSSISISVADDDDSDELSRMRARVRRKRKKHHHRFKNNFSQRIIRFVLKYWTLLIFLPAAGLLIFEASKIGRKPSLDDAKVSEQVIEVRKPSFQADLNNNKSGGNLNRLDPVTHIVGGVRERCLKLLPYEELQHLDIPIHDDFSGPVKNVVYISEKDTRHIGGNITLSGQHTEGTRFNLFTGHQTFDQRERSFKVNETAELHCGFYSENSGFKISDEDRSYMQTCKVVVSTCAFGGGDDLHQPIGMSEVTLEKVCYVAFWDEITLAAQESQEHRIGEDHFIGKWRVVVVRDLPFADQRLNGKIPKMLGHRLFPQAKYSIWVDSKSQFRRDPLGVLEALLWRSNSVLAISEHGARSSVYDEAKAVVKKHKATPEEVEVQITQYRHDGLPEDKRLYGKKALNEASIIVREHTPLTNLFMCLWFNEVVRFTSRDQMSFPYVLWRLKVLKDIHRFPVCIRKDLVNSMGHVLVTMATAPLLPTTNSTSQEKRHRSIFDVPTDFFDACRLLSPSSSPSPASTSVAPEIPSPVETLDEVDTISKNGVEVTIPRWTCNTCKAEFDSLQDQRFHFKSDIHRINVKLSIAGKDIVKEEDFDESFKDCDISSVSGSEDEAEKVSILRTDAQRGLAESVKQKLFIRLKTGERVSIWKSLVLNDSESVCFENDNVLGGCLRESEVIERLKFLIHEERNGTRLRIVLLASGGHFVGCVFDGNSPVLHKTFHRYVVRAKAGKKQSSKDGTGRAAHSAGASLRRYNELALKKDIQELLDVWKPYFDASSCIYLYAPSSNRQLLFDGNKAYFSHQHHVRNIPLSIRRPTFKEARRIYNQLAQVTYEVDEKESLPDTIDDLVSTTSTITNSCPGPSKEDLNDSINSAESTEPSSIKKKSDDLHVSSGSESEVAGMTTPLHEATQSGDVHQVLKLLEQGLDPCIKDERGRTPYMLANDKEVRNTFRRFMALNIDRWDWHAANVPSALTKEMEESQAAKQTEKEEKRKARAKELKKLRKAREKKAQAEAASSQNAAAVLVNRATPISAIKGQSQPSGGSKISTEELKRAEAIEREKRAAAAERRMAAVAAINAQSSSTSTVPAMAQPKSGLTSDITCSCCHVSLAGKVPFHRYNYKYCSTSCMHSVTLHTNLGDIKCEIACDEVPKASENFLALCASGYYDGTIFHRNIKGFMIQGGDPTGTGKGGTSIWGKKFNDEIRESLKHNARGTLSMANSGPNTNGSQFFITYAKQPHLNGLYTVFGKVIHGFEVLDIMEKTQTGQGDRPLAEIRINRVTIHANPLAG</sequence>
<organism evidence="20 21">
    <name type="scientific">Populus alba x Populus x berolinensis</name>
    <dbReference type="NCBI Taxonomy" id="444605"/>
    <lineage>
        <taxon>Eukaryota</taxon>
        <taxon>Viridiplantae</taxon>
        <taxon>Streptophyta</taxon>
        <taxon>Embryophyta</taxon>
        <taxon>Tracheophyta</taxon>
        <taxon>Spermatophyta</taxon>
        <taxon>Magnoliopsida</taxon>
        <taxon>eudicotyledons</taxon>
        <taxon>Gunneridae</taxon>
        <taxon>Pentapetalae</taxon>
        <taxon>rosids</taxon>
        <taxon>fabids</taxon>
        <taxon>Malpighiales</taxon>
        <taxon>Salicaceae</taxon>
        <taxon>Saliceae</taxon>
        <taxon>Populus</taxon>
    </lineage>
</organism>
<dbReference type="InterPro" id="IPR002130">
    <property type="entry name" value="Cyclophilin-type_PPIase_dom"/>
</dbReference>
<dbReference type="PROSITE" id="PS00028">
    <property type="entry name" value="ZINC_FINGER_C2H2_1"/>
    <property type="match status" value="1"/>
</dbReference>
<comment type="caution">
    <text evidence="20">The sequence shown here is derived from an EMBL/GenBank/DDBJ whole genome shotgun (WGS) entry which is preliminary data.</text>
</comment>
<evidence type="ECO:0000256" key="6">
    <source>
        <dbReference type="ARBA" id="ARBA00022737"/>
    </source>
</evidence>
<evidence type="ECO:0000256" key="7">
    <source>
        <dbReference type="ARBA" id="ARBA00022759"/>
    </source>
</evidence>
<name>A0AAD6REV5_9ROSI</name>
<keyword evidence="5" id="KW-0479">Metal-binding</keyword>
<dbReference type="PROSITE" id="PS00170">
    <property type="entry name" value="CSA_PPIASE_1"/>
    <property type="match status" value="1"/>
</dbReference>
<dbReference type="Pfam" id="PF00160">
    <property type="entry name" value="Pro_isomerase"/>
    <property type="match status" value="1"/>
</dbReference>
<evidence type="ECO:0000256" key="16">
    <source>
        <dbReference type="SAM" id="MobiDB-lite"/>
    </source>
</evidence>
<keyword evidence="7 14" id="KW-0255">Endonuclease</keyword>
<keyword evidence="9 14" id="KW-0378">Hydrolase</keyword>
<gene>
    <name evidence="20" type="ORF">NC653_006549</name>
</gene>
<evidence type="ECO:0008006" key="22">
    <source>
        <dbReference type="Google" id="ProtNLM"/>
    </source>
</evidence>
<keyword evidence="17" id="KW-1133">Transmembrane helix</keyword>
<evidence type="ECO:0000256" key="5">
    <source>
        <dbReference type="ARBA" id="ARBA00022723"/>
    </source>
</evidence>
<keyword evidence="8" id="KW-0863">Zinc-finger</keyword>
<dbReference type="Gene3D" id="1.25.40.20">
    <property type="entry name" value="Ankyrin repeat-containing domain"/>
    <property type="match status" value="1"/>
</dbReference>
<dbReference type="GO" id="GO:0005737">
    <property type="term" value="C:cytoplasm"/>
    <property type="evidence" value="ECO:0007669"/>
    <property type="project" value="UniProtKB-SubCell"/>
</dbReference>
<feature type="compositionally biased region" description="Polar residues" evidence="16">
    <location>
        <begin position="873"/>
        <end position="884"/>
    </location>
</feature>
<keyword evidence="17" id="KW-0472">Membrane</keyword>
<reference evidence="20" key="1">
    <citation type="journal article" date="2023" name="Mol. Ecol. Resour.">
        <title>Chromosome-level genome assembly of a triploid poplar Populus alba 'Berolinensis'.</title>
        <authorList>
            <person name="Chen S."/>
            <person name="Yu Y."/>
            <person name="Wang X."/>
            <person name="Wang S."/>
            <person name="Zhang T."/>
            <person name="Zhou Y."/>
            <person name="He R."/>
            <person name="Meng N."/>
            <person name="Wang Y."/>
            <person name="Liu W."/>
            <person name="Liu Z."/>
            <person name="Liu J."/>
            <person name="Guo Q."/>
            <person name="Huang H."/>
            <person name="Sederoff R.R."/>
            <person name="Wang G."/>
            <person name="Qu G."/>
            <person name="Chen S."/>
        </authorList>
    </citation>
    <scope>NUCLEOTIDE SEQUENCE</scope>
    <source>
        <strain evidence="20">SC-2020</strain>
    </source>
</reference>
<dbReference type="Pfam" id="PF18826">
    <property type="entry name" value="bVLRF1"/>
    <property type="match status" value="1"/>
</dbReference>
<dbReference type="EMBL" id="JAQIZT010000002">
    <property type="protein sequence ID" value="KAJ7007541.1"/>
    <property type="molecule type" value="Genomic_DNA"/>
</dbReference>
<dbReference type="PROSITE" id="PS52044">
    <property type="entry name" value="VLRF1"/>
    <property type="match status" value="1"/>
</dbReference>
<feature type="domain" description="VLRF1" evidence="19">
    <location>
        <begin position="695"/>
        <end position="835"/>
    </location>
</feature>
<dbReference type="PRINTS" id="PR00153">
    <property type="entry name" value="CSAPPISMRASE"/>
</dbReference>
<evidence type="ECO:0000256" key="13">
    <source>
        <dbReference type="PROSITE-ProRule" id="PRU00023"/>
    </source>
</evidence>
<dbReference type="PANTHER" id="PTHR16036:SF2">
    <property type="entry name" value="TRNA ENDONUCLEASE ANKZF1"/>
    <property type="match status" value="1"/>
</dbReference>
<evidence type="ECO:0000313" key="21">
    <source>
        <dbReference type="Proteomes" id="UP001164929"/>
    </source>
</evidence>
<evidence type="ECO:0000256" key="11">
    <source>
        <dbReference type="ARBA" id="ARBA00023043"/>
    </source>
</evidence>
<feature type="repeat" description="ANK" evidence="13">
    <location>
        <begin position="905"/>
        <end position="937"/>
    </location>
</feature>
<evidence type="ECO:0000256" key="15">
    <source>
        <dbReference type="SAM" id="Coils"/>
    </source>
</evidence>
<keyword evidence="11 13" id="KW-0040">ANK repeat</keyword>
<evidence type="ECO:0000259" key="19">
    <source>
        <dbReference type="PROSITE" id="PS52044"/>
    </source>
</evidence>
<dbReference type="GO" id="GO:0004519">
    <property type="term" value="F:endonuclease activity"/>
    <property type="evidence" value="ECO:0007669"/>
    <property type="project" value="UniProtKB-KW"/>
</dbReference>
<evidence type="ECO:0000256" key="8">
    <source>
        <dbReference type="ARBA" id="ARBA00022771"/>
    </source>
</evidence>
<dbReference type="Proteomes" id="UP001164929">
    <property type="component" value="Chromosome 2"/>
</dbReference>
<keyword evidence="12 15" id="KW-0175">Coiled coil</keyword>
<evidence type="ECO:0000256" key="10">
    <source>
        <dbReference type="ARBA" id="ARBA00022833"/>
    </source>
</evidence>
<dbReference type="PANTHER" id="PTHR16036">
    <property type="entry name" value="ANKYRIN REPEAT AND ZINC FINGER DOMAIN-CONTAINING PROTEIN 1"/>
    <property type="match status" value="1"/>
</dbReference>
<keyword evidence="17" id="KW-0812">Transmembrane</keyword>